<evidence type="ECO:0000256" key="1">
    <source>
        <dbReference type="SAM" id="MobiDB-lite"/>
    </source>
</evidence>
<comment type="caution">
    <text evidence="2">The sequence shown here is derived from an EMBL/GenBank/DDBJ whole genome shotgun (WGS) entry which is preliminary data.</text>
</comment>
<evidence type="ECO:0000313" key="3">
    <source>
        <dbReference type="Proteomes" id="UP000629468"/>
    </source>
</evidence>
<dbReference type="AlphaFoldDB" id="A0A8H7C7T5"/>
<reference evidence="2 3" key="1">
    <citation type="journal article" name="Sci. Rep.">
        <title>Telomere-to-telomere assembled and centromere annotated genomes of the two main subspecies of the button mushroom Agaricus bisporus reveal especially polymorphic chromosome ends.</title>
        <authorList>
            <person name="Sonnenberg A.S.M."/>
            <person name="Sedaghat-Telgerd N."/>
            <person name="Lavrijssen B."/>
            <person name="Ohm R.A."/>
            <person name="Hendrickx P.M."/>
            <person name="Scholtmeijer K."/>
            <person name="Baars J.J.P."/>
            <person name="van Peer A."/>
        </authorList>
    </citation>
    <scope>NUCLEOTIDE SEQUENCE [LARGE SCALE GENOMIC DNA]</scope>
    <source>
        <strain evidence="2 3">H119_p4</strain>
    </source>
</reference>
<accession>A0A8H7C7T5</accession>
<feature type="region of interest" description="Disordered" evidence="1">
    <location>
        <begin position="1"/>
        <end position="21"/>
    </location>
</feature>
<organism evidence="2 3">
    <name type="scientific">Agaricus bisporus var. burnettii</name>
    <dbReference type="NCBI Taxonomy" id="192524"/>
    <lineage>
        <taxon>Eukaryota</taxon>
        <taxon>Fungi</taxon>
        <taxon>Dikarya</taxon>
        <taxon>Basidiomycota</taxon>
        <taxon>Agaricomycotina</taxon>
        <taxon>Agaricomycetes</taxon>
        <taxon>Agaricomycetidae</taxon>
        <taxon>Agaricales</taxon>
        <taxon>Agaricineae</taxon>
        <taxon>Agaricaceae</taxon>
        <taxon>Agaricus</taxon>
    </lineage>
</organism>
<evidence type="ECO:0000313" key="2">
    <source>
        <dbReference type="EMBL" id="KAF7768654.1"/>
    </source>
</evidence>
<sequence length="457" mass="52127">MSSDSNNSSTGTANSSKFDEEPENISNLAEIIVANLSISIAVKLPITELDIDPANSPQLENIRLQTSGIHYDTYQAFTDLLHLVKSHHSELVELRSKALNNEPISYRVFKDHGELLKNEGIAIIDRLHRASSQHVRLVEQTCSELMFTKIQEVIEEQGLTLEERLRALGISDEVWQDLQMATKMMSRLKEYLHAYVCATKWWQCACETIYSIEELSKAPATVTAPQIHSTEEKILQFTSPIAKYTMKSSKRYGHEMMLMKEVNYFCVTIPNIIEDIERIFAAKQIIKRGHQTSFSEATYDLGLATFKYLKSMRDTFDRIPADEIRIFLAKNHDFFLKAITLLRVISAILDKRTSSRKSGKEEKNRMAGLKGMTSPSNSRALVNPSEVKMILLRLERDISKIFNLMLSITSEGIDPNLTRIDREILEKLSPRISFDLSRDSCRRVQQVLKENVDADGF</sequence>
<feature type="compositionally biased region" description="Low complexity" evidence="1">
    <location>
        <begin position="1"/>
        <end position="16"/>
    </location>
</feature>
<protein>
    <submittedName>
        <fullName evidence="2">Uncharacterized protein</fullName>
    </submittedName>
</protein>
<gene>
    <name evidence="2" type="ORF">Agabi119p4_7897</name>
</gene>
<dbReference type="EMBL" id="JABXXO010000010">
    <property type="protein sequence ID" value="KAF7768654.1"/>
    <property type="molecule type" value="Genomic_DNA"/>
</dbReference>
<proteinExistence type="predicted"/>
<feature type="region of interest" description="Disordered" evidence="1">
    <location>
        <begin position="356"/>
        <end position="378"/>
    </location>
</feature>
<dbReference type="Proteomes" id="UP000629468">
    <property type="component" value="Unassembled WGS sequence"/>
</dbReference>
<feature type="compositionally biased region" description="Basic and acidic residues" evidence="1">
    <location>
        <begin position="356"/>
        <end position="365"/>
    </location>
</feature>
<name>A0A8H7C7T5_AGABI</name>